<dbReference type="Gene3D" id="1.25.40.20">
    <property type="entry name" value="Ankyrin repeat-containing domain"/>
    <property type="match status" value="1"/>
</dbReference>
<comment type="caution">
    <text evidence="2">The sequence shown here is derived from an EMBL/GenBank/DDBJ whole genome shotgun (WGS) entry which is preliminary data.</text>
</comment>
<name>A0AAE0DX13_9ROSI</name>
<dbReference type="SMART" id="SM00248">
    <property type="entry name" value="ANK"/>
    <property type="match status" value="6"/>
</dbReference>
<reference evidence="2" key="1">
    <citation type="journal article" date="2023" name="Plant J.">
        <title>Genome sequences and population genomics provide insights into the demographic history, inbreeding, and mutation load of two 'living fossil' tree species of Dipteronia.</title>
        <authorList>
            <person name="Feng Y."/>
            <person name="Comes H.P."/>
            <person name="Chen J."/>
            <person name="Zhu S."/>
            <person name="Lu R."/>
            <person name="Zhang X."/>
            <person name="Li P."/>
            <person name="Qiu J."/>
            <person name="Olsen K.M."/>
            <person name="Qiu Y."/>
        </authorList>
    </citation>
    <scope>NUCLEOTIDE SEQUENCE</scope>
    <source>
        <strain evidence="2">NBL</strain>
    </source>
</reference>
<keyword evidence="3" id="KW-1185">Reference proteome</keyword>
<dbReference type="EMBL" id="JANJYJ010000009">
    <property type="protein sequence ID" value="KAK3190212.1"/>
    <property type="molecule type" value="Genomic_DNA"/>
</dbReference>
<dbReference type="SUPFAM" id="SSF48403">
    <property type="entry name" value="Ankyrin repeat"/>
    <property type="match status" value="1"/>
</dbReference>
<organism evidence="2 3">
    <name type="scientific">Dipteronia sinensis</name>
    <dbReference type="NCBI Taxonomy" id="43782"/>
    <lineage>
        <taxon>Eukaryota</taxon>
        <taxon>Viridiplantae</taxon>
        <taxon>Streptophyta</taxon>
        <taxon>Embryophyta</taxon>
        <taxon>Tracheophyta</taxon>
        <taxon>Spermatophyta</taxon>
        <taxon>Magnoliopsida</taxon>
        <taxon>eudicotyledons</taxon>
        <taxon>Gunneridae</taxon>
        <taxon>Pentapetalae</taxon>
        <taxon>rosids</taxon>
        <taxon>malvids</taxon>
        <taxon>Sapindales</taxon>
        <taxon>Sapindaceae</taxon>
        <taxon>Hippocastanoideae</taxon>
        <taxon>Acereae</taxon>
        <taxon>Dipteronia</taxon>
    </lineage>
</organism>
<feature type="repeat" description="ANK" evidence="1">
    <location>
        <begin position="34"/>
        <end position="56"/>
    </location>
</feature>
<gene>
    <name evidence="2" type="ORF">Dsin_029773</name>
</gene>
<protein>
    <submittedName>
        <fullName evidence="2">Uncharacterized protein</fullName>
    </submittedName>
</protein>
<evidence type="ECO:0000313" key="3">
    <source>
        <dbReference type="Proteomes" id="UP001281410"/>
    </source>
</evidence>
<evidence type="ECO:0000256" key="1">
    <source>
        <dbReference type="PROSITE-ProRule" id="PRU00023"/>
    </source>
</evidence>
<dbReference type="PANTHER" id="PTHR24121:SF22">
    <property type="entry name" value="PROTEIN ACCELERATED CELL DEATH 6-LIKE"/>
    <property type="match status" value="1"/>
</dbReference>
<dbReference type="AlphaFoldDB" id="A0AAE0DX13"/>
<dbReference type="PANTHER" id="PTHR24121">
    <property type="entry name" value="NO MECHANORECEPTOR POTENTIAL C, ISOFORM D-RELATED"/>
    <property type="match status" value="1"/>
</dbReference>
<keyword evidence="1" id="KW-0040">ANK repeat</keyword>
<dbReference type="PROSITE" id="PS50088">
    <property type="entry name" value="ANK_REPEAT"/>
    <property type="match status" value="1"/>
</dbReference>
<sequence length="309" mass="34830">MSTSDSTTGRQADLWNRYLKFVICPTLLLQVNDNGDTPLHVEAKQGCVAIVEVLINQARTQRDQNLESGVTAVKQMLRMTNNEGNTALHEAGQNHSVGVVKILMREDPEFPYSANYCGETLLYIAASTGSLGAVVEILETYTSATYQGPCGMTALHGAVKRNRLDITRKTLKKKSWTKETDQNEWTSLHYTAYYGYHLIIQLLVEFDASAAYIADNDRQMTALHLAAGQGRFDIIKTITSSCPDCVELVDSRGWNYVHFTRIENFGWRLVHQISYEYKGCQRKHSSTCACLNPPNFLWQHQEETKKGTH</sequence>
<proteinExistence type="predicted"/>
<dbReference type="InterPro" id="IPR002110">
    <property type="entry name" value="Ankyrin_rpt"/>
</dbReference>
<dbReference type="Proteomes" id="UP001281410">
    <property type="component" value="Unassembled WGS sequence"/>
</dbReference>
<dbReference type="PROSITE" id="PS50297">
    <property type="entry name" value="ANK_REP_REGION"/>
    <property type="match status" value="1"/>
</dbReference>
<evidence type="ECO:0000313" key="2">
    <source>
        <dbReference type="EMBL" id="KAK3190212.1"/>
    </source>
</evidence>
<dbReference type="Pfam" id="PF12796">
    <property type="entry name" value="Ank_2"/>
    <property type="match status" value="2"/>
</dbReference>
<accession>A0AAE0DX13</accession>
<dbReference type="InterPro" id="IPR036770">
    <property type="entry name" value="Ankyrin_rpt-contain_sf"/>
</dbReference>